<dbReference type="Gene3D" id="3.30.300.180">
    <property type="match status" value="1"/>
</dbReference>
<evidence type="ECO:0000313" key="3">
    <source>
        <dbReference type="Proteomes" id="UP001145069"/>
    </source>
</evidence>
<evidence type="ECO:0000313" key="2">
    <source>
        <dbReference type="EMBL" id="MDC3418371.1"/>
    </source>
</evidence>
<keyword evidence="3" id="KW-1185">Reference proteome</keyword>
<dbReference type="AlphaFoldDB" id="A0A9X3WH77"/>
<reference evidence="2" key="1">
    <citation type="submission" date="2022-06" db="EMBL/GenBank/DDBJ databases">
        <title>Aquibacillus sp. a new bacterium isolated from soil saline samples.</title>
        <authorList>
            <person name="Galisteo C."/>
            <person name="De La Haba R."/>
            <person name="Sanchez-Porro C."/>
            <person name="Ventosa A."/>
        </authorList>
    </citation>
    <scope>NUCLEOTIDE SEQUENCE</scope>
    <source>
        <strain evidence="2">3ASR75-54</strain>
    </source>
</reference>
<dbReference type="Proteomes" id="UP001145069">
    <property type="component" value="Unassembled WGS sequence"/>
</dbReference>
<proteinExistence type="predicted"/>
<dbReference type="Pfam" id="PF11638">
    <property type="entry name" value="DnaA_N"/>
    <property type="match status" value="1"/>
</dbReference>
<organism evidence="2 3">
    <name type="scientific">Aquibacillus salsiterrae</name>
    <dbReference type="NCBI Taxonomy" id="2950439"/>
    <lineage>
        <taxon>Bacteria</taxon>
        <taxon>Bacillati</taxon>
        <taxon>Bacillota</taxon>
        <taxon>Bacilli</taxon>
        <taxon>Bacillales</taxon>
        <taxon>Bacillaceae</taxon>
        <taxon>Aquibacillus</taxon>
    </lineage>
</organism>
<dbReference type="InterPro" id="IPR038454">
    <property type="entry name" value="DnaA_N_sf"/>
</dbReference>
<dbReference type="RefSeq" id="WP_272447434.1">
    <property type="nucleotide sequence ID" value="NZ_JAMQKC010000025.1"/>
</dbReference>
<dbReference type="EMBL" id="JAMQKC010000025">
    <property type="protein sequence ID" value="MDC3418371.1"/>
    <property type="molecule type" value="Genomic_DNA"/>
</dbReference>
<protein>
    <recommendedName>
        <fullName evidence="1">DnaA N-terminal domain-containing protein</fullName>
    </recommendedName>
</protein>
<evidence type="ECO:0000259" key="1">
    <source>
        <dbReference type="Pfam" id="PF11638"/>
    </source>
</evidence>
<dbReference type="InterPro" id="IPR024633">
    <property type="entry name" value="DnaA_N_dom"/>
</dbReference>
<comment type="caution">
    <text evidence="2">The sequence shown here is derived from an EMBL/GenBank/DDBJ whole genome shotgun (WGS) entry which is preliminary data.</text>
</comment>
<gene>
    <name evidence="2" type="ORF">NC799_15920</name>
</gene>
<sequence length="117" mass="13906">MSSELWSEVLDKLKGKLNKPSFETWFFETTADIKNDVITVKAKNTFSKEWLEHRYKSVIFEALREVSGQTFEIEFVSSETKVQYVPLTHQEYTDLHEQMKTLERRVEALEQQLNQED</sequence>
<feature type="domain" description="DnaA N-terminal" evidence="1">
    <location>
        <begin position="3"/>
        <end position="64"/>
    </location>
</feature>
<accession>A0A9X3WH77</accession>
<name>A0A9X3WH77_9BACI</name>